<evidence type="ECO:0000256" key="10">
    <source>
        <dbReference type="ARBA" id="ARBA00022777"/>
    </source>
</evidence>
<keyword evidence="12 16" id="KW-1133">Transmembrane helix</keyword>
<evidence type="ECO:0000256" key="16">
    <source>
        <dbReference type="SAM" id="Phobius"/>
    </source>
</evidence>
<evidence type="ECO:0000256" key="1">
    <source>
        <dbReference type="ARBA" id="ARBA00004429"/>
    </source>
</evidence>
<evidence type="ECO:0000256" key="2">
    <source>
        <dbReference type="ARBA" id="ARBA00007316"/>
    </source>
</evidence>
<comment type="subcellular location">
    <subcellularLocation>
        <location evidence="1">Cell inner membrane</location>
        <topology evidence="1">Multi-pass membrane protein</topology>
    </subcellularLocation>
</comment>
<dbReference type="InterPro" id="IPR027417">
    <property type="entry name" value="P-loop_NTPase"/>
</dbReference>
<dbReference type="EC" id="2.7.10.2" evidence="4"/>
<evidence type="ECO:0000256" key="5">
    <source>
        <dbReference type="ARBA" id="ARBA00022475"/>
    </source>
</evidence>
<dbReference type="EMBL" id="VHIQ01000001">
    <property type="protein sequence ID" value="TPV35985.1"/>
    <property type="molecule type" value="Genomic_DNA"/>
</dbReference>
<evidence type="ECO:0000256" key="12">
    <source>
        <dbReference type="ARBA" id="ARBA00022989"/>
    </source>
</evidence>
<comment type="caution">
    <text evidence="20">The sequence shown here is derived from an EMBL/GenBank/DDBJ whole genome shotgun (WGS) entry which is preliminary data.</text>
</comment>
<keyword evidence="6" id="KW-0997">Cell inner membrane</keyword>
<evidence type="ECO:0000259" key="17">
    <source>
        <dbReference type="Pfam" id="PF02706"/>
    </source>
</evidence>
<evidence type="ECO:0000256" key="13">
    <source>
        <dbReference type="ARBA" id="ARBA00023136"/>
    </source>
</evidence>
<evidence type="ECO:0000256" key="8">
    <source>
        <dbReference type="ARBA" id="ARBA00022692"/>
    </source>
</evidence>
<proteinExistence type="inferred from homology"/>
<dbReference type="OrthoDB" id="9794577at2"/>
<keyword evidence="9" id="KW-0547">Nucleotide-binding</keyword>
<keyword evidence="7 20" id="KW-0808">Transferase</keyword>
<dbReference type="Proteomes" id="UP000317332">
    <property type="component" value="Unassembled WGS sequence"/>
</dbReference>
<dbReference type="Pfam" id="PF02706">
    <property type="entry name" value="Wzz"/>
    <property type="match status" value="1"/>
</dbReference>
<dbReference type="InterPro" id="IPR025669">
    <property type="entry name" value="AAA_dom"/>
</dbReference>
<reference evidence="20 21" key="1">
    <citation type="submission" date="2019-06" db="EMBL/GenBank/DDBJ databases">
        <title>Flavobacteriaceae Paucihalobacterium erythroidium CWB-1, complete genome.</title>
        <authorList>
            <person name="Wu S."/>
        </authorList>
    </citation>
    <scope>NUCLEOTIDE SEQUENCE [LARGE SCALE GENOMIC DNA]</scope>
    <source>
        <strain evidence="20 21">CWB-1</strain>
    </source>
</reference>
<dbReference type="AlphaFoldDB" id="A0A506PS23"/>
<evidence type="ECO:0000313" key="21">
    <source>
        <dbReference type="Proteomes" id="UP000317332"/>
    </source>
</evidence>
<keyword evidence="8 16" id="KW-0812">Transmembrane</keyword>
<dbReference type="GO" id="GO:0005524">
    <property type="term" value="F:ATP binding"/>
    <property type="evidence" value="ECO:0007669"/>
    <property type="project" value="UniProtKB-KW"/>
</dbReference>
<keyword evidence="14" id="KW-0829">Tyrosine-protein kinase</keyword>
<keyword evidence="10 20" id="KW-0418">Kinase</keyword>
<evidence type="ECO:0000256" key="4">
    <source>
        <dbReference type="ARBA" id="ARBA00011903"/>
    </source>
</evidence>
<dbReference type="NCBIfam" id="TIGR01007">
    <property type="entry name" value="eps_fam"/>
    <property type="match status" value="1"/>
</dbReference>
<dbReference type="GO" id="GO:0004715">
    <property type="term" value="F:non-membrane spanning protein tyrosine kinase activity"/>
    <property type="evidence" value="ECO:0007669"/>
    <property type="project" value="UniProtKB-EC"/>
</dbReference>
<dbReference type="Pfam" id="PF13614">
    <property type="entry name" value="AAA_31"/>
    <property type="match status" value="1"/>
</dbReference>
<name>A0A506PS23_9FLAO</name>
<organism evidence="20 21">
    <name type="scientific">Paucihalobacter ruber</name>
    <dbReference type="NCBI Taxonomy" id="2567861"/>
    <lineage>
        <taxon>Bacteria</taxon>
        <taxon>Pseudomonadati</taxon>
        <taxon>Bacteroidota</taxon>
        <taxon>Flavobacteriia</taxon>
        <taxon>Flavobacteriales</taxon>
        <taxon>Flavobacteriaceae</taxon>
        <taxon>Paucihalobacter</taxon>
    </lineage>
</organism>
<evidence type="ECO:0000313" key="20">
    <source>
        <dbReference type="EMBL" id="TPV35985.1"/>
    </source>
</evidence>
<keyword evidence="13 16" id="KW-0472">Membrane</keyword>
<feature type="transmembrane region" description="Helical" evidence="16">
    <location>
        <begin position="20"/>
        <end position="40"/>
    </location>
</feature>
<feature type="transmembrane region" description="Helical" evidence="16">
    <location>
        <begin position="484"/>
        <end position="508"/>
    </location>
</feature>
<dbReference type="InterPro" id="IPR003856">
    <property type="entry name" value="LPS_length_determ_N"/>
</dbReference>
<dbReference type="RefSeq" id="WP_140988995.1">
    <property type="nucleotide sequence ID" value="NZ_VHIQ01000001.1"/>
</dbReference>
<keyword evidence="11" id="KW-0067">ATP-binding</keyword>
<protein>
    <recommendedName>
        <fullName evidence="4">non-specific protein-tyrosine kinase</fullName>
        <ecNumber evidence="4">2.7.10.2</ecNumber>
    </recommendedName>
</protein>
<accession>A0A506PS23</accession>
<dbReference type="InterPro" id="IPR005702">
    <property type="entry name" value="Wzc-like_C"/>
</dbReference>
<feature type="domain" description="Polysaccharide chain length determinant N-terminal" evidence="17">
    <location>
        <begin position="8"/>
        <end position="100"/>
    </location>
</feature>
<feature type="domain" description="Tyrosine-protein kinase G-rich" evidence="19">
    <location>
        <begin position="427"/>
        <end position="500"/>
    </location>
</feature>
<evidence type="ECO:0000256" key="3">
    <source>
        <dbReference type="ARBA" id="ARBA00008883"/>
    </source>
</evidence>
<keyword evidence="21" id="KW-1185">Reference proteome</keyword>
<dbReference type="GO" id="GO:0005886">
    <property type="term" value="C:plasma membrane"/>
    <property type="evidence" value="ECO:0007669"/>
    <property type="project" value="UniProtKB-SubCell"/>
</dbReference>
<comment type="similarity">
    <text evidence="2">Belongs to the CpsD/CapB family.</text>
</comment>
<comment type="catalytic activity">
    <reaction evidence="15">
        <text>L-tyrosyl-[protein] + ATP = O-phospho-L-tyrosyl-[protein] + ADP + H(+)</text>
        <dbReference type="Rhea" id="RHEA:10596"/>
        <dbReference type="Rhea" id="RHEA-COMP:10136"/>
        <dbReference type="Rhea" id="RHEA-COMP:20101"/>
        <dbReference type="ChEBI" id="CHEBI:15378"/>
        <dbReference type="ChEBI" id="CHEBI:30616"/>
        <dbReference type="ChEBI" id="CHEBI:46858"/>
        <dbReference type="ChEBI" id="CHEBI:61978"/>
        <dbReference type="ChEBI" id="CHEBI:456216"/>
        <dbReference type="EC" id="2.7.10.2"/>
    </reaction>
</comment>
<keyword evidence="5" id="KW-1003">Cell membrane</keyword>
<dbReference type="Gene3D" id="3.40.50.300">
    <property type="entry name" value="P-loop containing nucleotide triphosphate hydrolases"/>
    <property type="match status" value="1"/>
</dbReference>
<evidence type="ECO:0000259" key="18">
    <source>
        <dbReference type="Pfam" id="PF13614"/>
    </source>
</evidence>
<dbReference type="InterPro" id="IPR050445">
    <property type="entry name" value="Bact_polysacc_biosynth/exp"/>
</dbReference>
<evidence type="ECO:0000256" key="7">
    <source>
        <dbReference type="ARBA" id="ARBA00022679"/>
    </source>
</evidence>
<feature type="domain" description="AAA" evidence="18">
    <location>
        <begin position="571"/>
        <end position="701"/>
    </location>
</feature>
<comment type="similarity">
    <text evidence="3">Belongs to the etk/wzc family.</text>
</comment>
<evidence type="ECO:0000256" key="9">
    <source>
        <dbReference type="ARBA" id="ARBA00022741"/>
    </source>
</evidence>
<dbReference type="CDD" id="cd05387">
    <property type="entry name" value="BY-kinase"/>
    <property type="match status" value="1"/>
</dbReference>
<evidence type="ECO:0000256" key="14">
    <source>
        <dbReference type="ARBA" id="ARBA00023137"/>
    </source>
</evidence>
<sequence length="768" mass="87203">MDSSKNNTFNLRGFLEKYLYHWKWFALGIILAATISFLYLRYATPKFKVDAIILINDKENNNSEISAFKDLGIVYNNSTFGTEIGVLRSRSLVEKVVSELGLNKTYLREGRIHNIGLYGATLPFKLDFYGKDSLLHYQDTLISIIPTSQTKFNLLDAQDKVVGSYLFGENIESYIANFTLTPTNTAPIEVGLKINVIITPLSLIANQYRNNLRIEQIDREANLIMISLEDPIIERAKDIVKLLIDEYNLDGISDGTLIAENTENFINERIDGILKELSELDSNTQDFKASNLLTDIDADSRLAVNTSSELEQVALDLSTQLKLVEYMSDFINNKDNELIPTNLGLSNMSLNQSTILYNEILLERKRLLRGANRENPTIINLDSQLQDLKRSISQSLSNLESSLTISLNDVRRQGNRLSSKITEIPKQQRQLKDIERQQQIVETLYLYLLEKREENAITLAVKSPKAKIIDPPYGSYNPVSPKRIIVYLIALMLGIIVPFMFLNLYFLLDNKVKSIEDMESVISAPILGDIPMSKNMNKFLMKNDGSPLNEALRVFRTQIDFVLSKNKNVSKNIFISSTIEGEGKTSLSIHLAKVLALSSKKVLLIEGDIRKPSVAKNLKARNKEGLTNYLIDDTLKPETLIESLSLNFDFLQSGTVPPNPSELIMNGRLDQLFDYTNKNYDFVIIDTSPVGMVTDGILLSQNRSDLFIYVVRANYLDKRMLKIPKKLYETKQLDNMVMVLNSSNPNLTYGYSQTYGLTKKPWWKKFMG</sequence>
<dbReference type="PANTHER" id="PTHR32309:SF13">
    <property type="entry name" value="FERRIC ENTEROBACTIN TRANSPORT PROTEIN FEPE"/>
    <property type="match status" value="1"/>
</dbReference>
<evidence type="ECO:0000256" key="6">
    <source>
        <dbReference type="ARBA" id="ARBA00022519"/>
    </source>
</evidence>
<evidence type="ECO:0000259" key="19">
    <source>
        <dbReference type="Pfam" id="PF13807"/>
    </source>
</evidence>
<evidence type="ECO:0000256" key="15">
    <source>
        <dbReference type="ARBA" id="ARBA00051245"/>
    </source>
</evidence>
<dbReference type="PANTHER" id="PTHR32309">
    <property type="entry name" value="TYROSINE-PROTEIN KINASE"/>
    <property type="match status" value="1"/>
</dbReference>
<dbReference type="Pfam" id="PF13807">
    <property type="entry name" value="GNVR"/>
    <property type="match status" value="1"/>
</dbReference>
<evidence type="ECO:0000256" key="11">
    <source>
        <dbReference type="ARBA" id="ARBA00022840"/>
    </source>
</evidence>
<dbReference type="SUPFAM" id="SSF52540">
    <property type="entry name" value="P-loop containing nucleoside triphosphate hydrolases"/>
    <property type="match status" value="1"/>
</dbReference>
<gene>
    <name evidence="20" type="ORF">FJ651_03440</name>
</gene>
<dbReference type="InterPro" id="IPR032807">
    <property type="entry name" value="GNVR"/>
</dbReference>